<evidence type="ECO:0000313" key="1">
    <source>
        <dbReference type="EMBL" id="NGY60681.1"/>
    </source>
</evidence>
<dbReference type="Proteomes" id="UP000481360">
    <property type="component" value="Unassembled WGS sequence"/>
</dbReference>
<sequence length="249" mass="28248">MRAERYHARGEHHYFALWPKVEFEPKNPPSVIRRSAAGEEVHVGHRGWVPSGVVGGIERGDFSFYRPLPVSEQEAEAIIARQVAPRCFLVLDEEDGRDLPVAVVRVHGEREEAFTRDLLGWGPAELLNGLGGGLRVEELPPGTNGNSQAYSLSMKLRKRRRAEWAGPHWYYALFKDPVAALDLANAHALVRTRAADDSDEHSYRDGAWSYSWMREDIRRDRSDDECVPISPDEAQCLMKRLQLRGGRRP</sequence>
<gene>
    <name evidence="1" type="ORF">G7043_17265</name>
</gene>
<organism evidence="1 2">
    <name type="scientific">Lentzea alba</name>
    <dbReference type="NCBI Taxonomy" id="2714351"/>
    <lineage>
        <taxon>Bacteria</taxon>
        <taxon>Bacillati</taxon>
        <taxon>Actinomycetota</taxon>
        <taxon>Actinomycetes</taxon>
        <taxon>Pseudonocardiales</taxon>
        <taxon>Pseudonocardiaceae</taxon>
        <taxon>Lentzea</taxon>
    </lineage>
</organism>
<dbReference type="AlphaFoldDB" id="A0A7C9VW90"/>
<dbReference type="RefSeq" id="WP_166046681.1">
    <property type="nucleotide sequence ID" value="NZ_JAAMPJ010000004.1"/>
</dbReference>
<accession>A0A7C9VW90</accession>
<keyword evidence="2" id="KW-1185">Reference proteome</keyword>
<proteinExistence type="predicted"/>
<name>A0A7C9VW90_9PSEU</name>
<evidence type="ECO:0000313" key="2">
    <source>
        <dbReference type="Proteomes" id="UP000481360"/>
    </source>
</evidence>
<reference evidence="1 2" key="1">
    <citation type="submission" date="2020-03" db="EMBL/GenBank/DDBJ databases">
        <title>Isolation and identification of active actinomycetes.</title>
        <authorList>
            <person name="Sun X."/>
        </authorList>
    </citation>
    <scope>NUCLEOTIDE SEQUENCE [LARGE SCALE GENOMIC DNA]</scope>
    <source>
        <strain evidence="1 2">NEAU-D13</strain>
    </source>
</reference>
<comment type="caution">
    <text evidence="1">The sequence shown here is derived from an EMBL/GenBank/DDBJ whole genome shotgun (WGS) entry which is preliminary data.</text>
</comment>
<dbReference type="EMBL" id="JAAMPJ010000004">
    <property type="protein sequence ID" value="NGY60681.1"/>
    <property type="molecule type" value="Genomic_DNA"/>
</dbReference>
<protein>
    <submittedName>
        <fullName evidence="1">Uncharacterized protein</fullName>
    </submittedName>
</protein>